<reference evidence="8" key="1">
    <citation type="submission" date="2017-01" db="EMBL/GenBank/DDBJ databases">
        <title>Comparative genomics of anhydrobiosis in the tardigrade Hypsibius dujardini.</title>
        <authorList>
            <person name="Yoshida Y."/>
            <person name="Koutsovoulos G."/>
            <person name="Laetsch D."/>
            <person name="Stevens L."/>
            <person name="Kumar S."/>
            <person name="Horikawa D."/>
            <person name="Ishino K."/>
            <person name="Komine S."/>
            <person name="Tomita M."/>
            <person name="Blaxter M."/>
            <person name="Arakawa K."/>
        </authorList>
    </citation>
    <scope>NUCLEOTIDE SEQUENCE [LARGE SCALE GENOMIC DNA]</scope>
    <source>
        <strain evidence="8">Z151</strain>
    </source>
</reference>
<evidence type="ECO:0000256" key="2">
    <source>
        <dbReference type="ARBA" id="ARBA00022692"/>
    </source>
</evidence>
<dbReference type="InterPro" id="IPR028082">
    <property type="entry name" value="Peripla_BP_I"/>
</dbReference>
<comment type="subcellular location">
    <subcellularLocation>
        <location evidence="1">Membrane</location>
    </subcellularLocation>
</comment>
<protein>
    <recommendedName>
        <fullName evidence="6">Receptor ligand binding region domain-containing protein</fullName>
    </recommendedName>
</protein>
<dbReference type="SUPFAM" id="SSF53822">
    <property type="entry name" value="Periplasmic binding protein-like I"/>
    <property type="match status" value="1"/>
</dbReference>
<evidence type="ECO:0000256" key="3">
    <source>
        <dbReference type="ARBA" id="ARBA00022989"/>
    </source>
</evidence>
<evidence type="ECO:0000256" key="1">
    <source>
        <dbReference type="ARBA" id="ARBA00004370"/>
    </source>
</evidence>
<evidence type="ECO:0000256" key="4">
    <source>
        <dbReference type="ARBA" id="ARBA00023136"/>
    </source>
</evidence>
<dbReference type="Proteomes" id="UP000192578">
    <property type="component" value="Unassembled WGS sequence"/>
</dbReference>
<name>A0A9X6RJX4_HYPEX</name>
<dbReference type="AlphaFoldDB" id="A0A9X6RJX4"/>
<organism evidence="7 8">
    <name type="scientific">Hypsibius exemplaris</name>
    <name type="common">Freshwater tardigrade</name>
    <dbReference type="NCBI Taxonomy" id="2072580"/>
    <lineage>
        <taxon>Eukaryota</taxon>
        <taxon>Metazoa</taxon>
        <taxon>Ecdysozoa</taxon>
        <taxon>Tardigrada</taxon>
        <taxon>Eutardigrada</taxon>
        <taxon>Parachela</taxon>
        <taxon>Hypsibioidea</taxon>
        <taxon>Hypsibiidae</taxon>
        <taxon>Hypsibius</taxon>
    </lineage>
</organism>
<feature type="domain" description="Receptor ligand binding region" evidence="6">
    <location>
        <begin position="186"/>
        <end position="427"/>
    </location>
</feature>
<sequence>MSSLPRLLTGAWVILSQFSISQFYGYSAVTLAENLQKRPNTLPKVSIVVYGRVASQGATSLSITEPPYEVAFERIKGDLGDHFDLRYVQTSAFPCLSALPTNASNADDLAWWYNQRQEADHTFVFITPGGSGLLCDANDASVHAMADNWNTLAFNTVSGLEIPARTAPFSTSLSLTSVGAAAYVSNALTLAARYQWESIFILLDESSVPAFRALALALDKGLRRMSLAKVQFYRIRSTPSSRFHLKQTLWTFGNASRVMFYYGHATQLRLLLITAAAYNMIGEHYVYVATEMMPAPSLYGNLSWFNGDEDDEEARRAFQSLLILQPLDVASQQTNRTGSDKGELLAEFRKRSQRKYNTTYAPGNDLATVLLDSYVAVLLIGQILHETLEERQDLSDGRRLADRFLNRTFHIADFGDVFVDEKGQRKDSHAVAYYDVVSDVRQIFLVEYASSPGAMSAVNGPIPWTRGAWPLISRPSCGYRGDTCPATGSPGLWTGATIGGCMGIGFCAVVLLRWIKHRISEMEPCWILQQHLRFRDENHPSNDSF</sequence>
<proteinExistence type="predicted"/>
<keyword evidence="3 5" id="KW-1133">Transmembrane helix</keyword>
<feature type="transmembrane region" description="Helical" evidence="5">
    <location>
        <begin position="492"/>
        <end position="512"/>
    </location>
</feature>
<keyword evidence="2 5" id="KW-0812">Transmembrane</keyword>
<evidence type="ECO:0000313" key="8">
    <source>
        <dbReference type="Proteomes" id="UP000192578"/>
    </source>
</evidence>
<dbReference type="InterPro" id="IPR001828">
    <property type="entry name" value="ANF_lig-bd_rcpt"/>
</dbReference>
<gene>
    <name evidence="7" type="ORF">BV898_14851</name>
</gene>
<dbReference type="GO" id="GO:0016020">
    <property type="term" value="C:membrane"/>
    <property type="evidence" value="ECO:0007669"/>
    <property type="project" value="UniProtKB-SubCell"/>
</dbReference>
<dbReference type="EMBL" id="MTYJ01000188">
    <property type="protein sequence ID" value="OWA50330.1"/>
    <property type="molecule type" value="Genomic_DNA"/>
</dbReference>
<dbReference type="Gene3D" id="3.40.50.2300">
    <property type="match status" value="1"/>
</dbReference>
<evidence type="ECO:0000313" key="7">
    <source>
        <dbReference type="EMBL" id="OWA50330.1"/>
    </source>
</evidence>
<evidence type="ECO:0000256" key="5">
    <source>
        <dbReference type="SAM" id="Phobius"/>
    </source>
</evidence>
<keyword evidence="8" id="KW-1185">Reference proteome</keyword>
<comment type="caution">
    <text evidence="7">The sequence shown here is derived from an EMBL/GenBank/DDBJ whole genome shotgun (WGS) entry which is preliminary data.</text>
</comment>
<evidence type="ECO:0000259" key="6">
    <source>
        <dbReference type="Pfam" id="PF01094"/>
    </source>
</evidence>
<dbReference type="Pfam" id="PF01094">
    <property type="entry name" value="ANF_receptor"/>
    <property type="match status" value="1"/>
</dbReference>
<accession>A0A9X6RJX4</accession>
<keyword evidence="4 5" id="KW-0472">Membrane</keyword>